<sequence>MENSYYNDNHFLNNRIIFLEQSCNNISQKLQGEINNSRTKESDLLQKLQQSERQLKEAEKSNNLQSVGYNEFRNALSKYKNEIELLKKQLVREHQQKSSILNKLSEAEDQLKSSEICQGKCSSNSVPNEETKKQIVSMQQHIDKLKKENEFLKASRQELVKTSQNYYDWNKIHENQLKDKNEVLAKLRLHLSTYEQWGNQINTDLDYLVKQYNKMRPKSELSVLIEKDLYDFASYIVIALGKFKMLTHSVFEKEPLYVNVPDPSRSEDTASDMNNNIHDNQHGNLLKKLLFQKMNTAKLYSKSIISKASLEVLHSKWWTAKVFLLK</sequence>
<dbReference type="Proteomes" id="UP001497623">
    <property type="component" value="Unassembled WGS sequence"/>
</dbReference>
<keyword evidence="1" id="KW-0175">Coiled coil</keyword>
<evidence type="ECO:0000313" key="2">
    <source>
        <dbReference type="EMBL" id="CAL4071480.1"/>
    </source>
</evidence>
<evidence type="ECO:0000313" key="3">
    <source>
        <dbReference type="Proteomes" id="UP001497623"/>
    </source>
</evidence>
<protein>
    <submittedName>
        <fullName evidence="2">Uncharacterized protein</fullName>
    </submittedName>
</protein>
<feature type="coiled-coil region" evidence="1">
    <location>
        <begin position="128"/>
        <end position="162"/>
    </location>
</feature>
<evidence type="ECO:0000256" key="1">
    <source>
        <dbReference type="SAM" id="Coils"/>
    </source>
</evidence>
<feature type="coiled-coil region" evidence="1">
    <location>
        <begin position="34"/>
        <end position="96"/>
    </location>
</feature>
<comment type="caution">
    <text evidence="2">The sequence shown here is derived from an EMBL/GenBank/DDBJ whole genome shotgun (WGS) entry which is preliminary data.</text>
</comment>
<organism evidence="2 3">
    <name type="scientific">Meganyctiphanes norvegica</name>
    <name type="common">Northern krill</name>
    <name type="synonym">Thysanopoda norvegica</name>
    <dbReference type="NCBI Taxonomy" id="48144"/>
    <lineage>
        <taxon>Eukaryota</taxon>
        <taxon>Metazoa</taxon>
        <taxon>Ecdysozoa</taxon>
        <taxon>Arthropoda</taxon>
        <taxon>Crustacea</taxon>
        <taxon>Multicrustacea</taxon>
        <taxon>Malacostraca</taxon>
        <taxon>Eumalacostraca</taxon>
        <taxon>Eucarida</taxon>
        <taxon>Euphausiacea</taxon>
        <taxon>Euphausiidae</taxon>
        <taxon>Meganyctiphanes</taxon>
    </lineage>
</organism>
<gene>
    <name evidence="2" type="ORF">MNOR_LOCUS8555</name>
</gene>
<name>A0AAV2Q4V8_MEGNR</name>
<proteinExistence type="predicted"/>
<dbReference type="EMBL" id="CAXKWB010004000">
    <property type="protein sequence ID" value="CAL4071480.1"/>
    <property type="molecule type" value="Genomic_DNA"/>
</dbReference>
<accession>A0AAV2Q4V8</accession>
<reference evidence="2 3" key="1">
    <citation type="submission" date="2024-05" db="EMBL/GenBank/DDBJ databases">
        <authorList>
            <person name="Wallberg A."/>
        </authorList>
    </citation>
    <scope>NUCLEOTIDE SEQUENCE [LARGE SCALE GENOMIC DNA]</scope>
</reference>
<keyword evidence="3" id="KW-1185">Reference proteome</keyword>
<dbReference type="AlphaFoldDB" id="A0AAV2Q4V8"/>